<dbReference type="RefSeq" id="XP_008731729.1">
    <property type="nucleotide sequence ID" value="XM_008733507.1"/>
</dbReference>
<dbReference type="PANTHER" id="PTHR34598">
    <property type="entry name" value="BLL6449 PROTEIN"/>
    <property type="match status" value="1"/>
</dbReference>
<comment type="similarity">
    <text evidence="1">Belongs to the asaB hydroxylase/desaturase family.</text>
</comment>
<organism evidence="2 3">
    <name type="scientific">Cladophialophora carrionii CBS 160.54</name>
    <dbReference type="NCBI Taxonomy" id="1279043"/>
    <lineage>
        <taxon>Eukaryota</taxon>
        <taxon>Fungi</taxon>
        <taxon>Dikarya</taxon>
        <taxon>Ascomycota</taxon>
        <taxon>Pezizomycotina</taxon>
        <taxon>Eurotiomycetes</taxon>
        <taxon>Chaetothyriomycetidae</taxon>
        <taxon>Chaetothyriales</taxon>
        <taxon>Herpotrichiellaceae</taxon>
        <taxon>Cladophialophora</taxon>
    </lineage>
</organism>
<dbReference type="AlphaFoldDB" id="V9CXM7"/>
<accession>V9CXM7</accession>
<evidence type="ECO:0000313" key="2">
    <source>
        <dbReference type="EMBL" id="ETI19370.1"/>
    </source>
</evidence>
<evidence type="ECO:0000256" key="1">
    <source>
        <dbReference type="ARBA" id="ARBA00023604"/>
    </source>
</evidence>
<dbReference type="InterPro" id="IPR044053">
    <property type="entry name" value="AsaB-like"/>
</dbReference>
<evidence type="ECO:0000313" key="3">
    <source>
        <dbReference type="Proteomes" id="UP000030678"/>
    </source>
</evidence>
<feature type="non-terminal residue" evidence="2">
    <location>
        <position position="114"/>
    </location>
</feature>
<dbReference type="NCBIfam" id="NF041278">
    <property type="entry name" value="CmcJ_NvfI_EfuI"/>
    <property type="match status" value="1"/>
</dbReference>
<sequence length="114" mass="12818">LSSTWRGLLPSIEDSPLAVCDYRSIADGDLIAADKVTPSRVGEVYYLKHNDDQAWYWCEGMSPEDMWTFVVYDSAGKACCPHTAFLDPRAETSAPPRRSIETRSIVITKDDERC</sequence>
<gene>
    <name evidence="2" type="ORF">G647_09202</name>
</gene>
<dbReference type="Proteomes" id="UP000030678">
    <property type="component" value="Unassembled WGS sequence"/>
</dbReference>
<proteinExistence type="inferred from homology"/>
<feature type="non-terminal residue" evidence="2">
    <location>
        <position position="1"/>
    </location>
</feature>
<dbReference type="HOGENOM" id="CLU_042688_6_1_1"/>
<dbReference type="GeneID" id="19987695"/>
<dbReference type="PANTHER" id="PTHR34598:SF3">
    <property type="entry name" value="OXIDOREDUCTASE AN1597"/>
    <property type="match status" value="1"/>
</dbReference>
<dbReference type="GO" id="GO:0016491">
    <property type="term" value="F:oxidoreductase activity"/>
    <property type="evidence" value="ECO:0007669"/>
    <property type="project" value="InterPro"/>
</dbReference>
<dbReference type="VEuPathDB" id="FungiDB:G647_09202"/>
<protein>
    <submittedName>
        <fullName evidence="2">Uncharacterized protein</fullName>
    </submittedName>
</protein>
<name>V9CXM7_9EURO</name>
<reference evidence="2 3" key="1">
    <citation type="submission" date="2013-03" db="EMBL/GenBank/DDBJ databases">
        <title>The Genome Sequence of Cladophialophora carrionii CBS 160.54.</title>
        <authorList>
            <consortium name="The Broad Institute Genomics Platform"/>
            <person name="Cuomo C."/>
            <person name="de Hoog S."/>
            <person name="Gorbushina A."/>
            <person name="Walker B."/>
            <person name="Young S.K."/>
            <person name="Zeng Q."/>
            <person name="Gargeya S."/>
            <person name="Fitzgerald M."/>
            <person name="Haas B."/>
            <person name="Abouelleil A."/>
            <person name="Allen A.W."/>
            <person name="Alvarado L."/>
            <person name="Arachchi H.M."/>
            <person name="Berlin A.M."/>
            <person name="Chapman S.B."/>
            <person name="Gainer-Dewar J."/>
            <person name="Goldberg J."/>
            <person name="Griggs A."/>
            <person name="Gujja S."/>
            <person name="Hansen M."/>
            <person name="Howarth C."/>
            <person name="Imamovic A."/>
            <person name="Ireland A."/>
            <person name="Larimer J."/>
            <person name="McCowan C."/>
            <person name="Murphy C."/>
            <person name="Pearson M."/>
            <person name="Poon T.W."/>
            <person name="Priest M."/>
            <person name="Roberts A."/>
            <person name="Saif S."/>
            <person name="Shea T."/>
            <person name="Sisk P."/>
            <person name="Sykes S."/>
            <person name="Wortman J."/>
            <person name="Nusbaum C."/>
            <person name="Birren B."/>
        </authorList>
    </citation>
    <scope>NUCLEOTIDE SEQUENCE [LARGE SCALE GENOMIC DNA]</scope>
    <source>
        <strain evidence="2 3">CBS 160.54</strain>
    </source>
</reference>
<dbReference type="EMBL" id="KB822710">
    <property type="protein sequence ID" value="ETI19370.1"/>
    <property type="molecule type" value="Genomic_DNA"/>
</dbReference>